<dbReference type="AlphaFoldDB" id="G9NMJ8"/>
<dbReference type="HOGENOM" id="CLU_1563078_0_0_1"/>
<keyword evidence="3" id="KW-1185">Reference proteome</keyword>
<gene>
    <name evidence="2" type="ORF">TRIATDRAFT_271990</name>
</gene>
<dbReference type="OrthoDB" id="4889444at2759"/>
<reference evidence="2 3" key="1">
    <citation type="journal article" date="2011" name="Genome Biol.">
        <title>Comparative genome sequence analysis underscores mycoparasitism as the ancestral life style of Trichoderma.</title>
        <authorList>
            <person name="Kubicek C.P."/>
            <person name="Herrera-Estrella A."/>
            <person name="Seidl-Seiboth V."/>
            <person name="Martinez D.A."/>
            <person name="Druzhinina I.S."/>
            <person name="Thon M."/>
            <person name="Zeilinger S."/>
            <person name="Casas-Flores S."/>
            <person name="Horwitz B.A."/>
            <person name="Mukherjee P.K."/>
            <person name="Mukherjee M."/>
            <person name="Kredics L."/>
            <person name="Alcaraz L.D."/>
            <person name="Aerts A."/>
            <person name="Antal Z."/>
            <person name="Atanasova L."/>
            <person name="Cervantes-Badillo M.G."/>
            <person name="Challacombe J."/>
            <person name="Chertkov O."/>
            <person name="McCluskey K."/>
            <person name="Coulpier F."/>
            <person name="Deshpande N."/>
            <person name="von Doehren H."/>
            <person name="Ebbole D.J."/>
            <person name="Esquivel-Naranjo E.U."/>
            <person name="Fekete E."/>
            <person name="Flipphi M."/>
            <person name="Glaser F."/>
            <person name="Gomez-Rodriguez E.Y."/>
            <person name="Gruber S."/>
            <person name="Han C."/>
            <person name="Henrissat B."/>
            <person name="Hermosa R."/>
            <person name="Hernandez-Onate M."/>
            <person name="Karaffa L."/>
            <person name="Kosti I."/>
            <person name="Le Crom S."/>
            <person name="Lindquist E."/>
            <person name="Lucas S."/>
            <person name="Luebeck M."/>
            <person name="Luebeck P.S."/>
            <person name="Margeot A."/>
            <person name="Metz B."/>
            <person name="Misra M."/>
            <person name="Nevalainen H."/>
            <person name="Omann M."/>
            <person name="Packer N."/>
            <person name="Perrone G."/>
            <person name="Uresti-Rivera E.E."/>
            <person name="Salamov A."/>
            <person name="Schmoll M."/>
            <person name="Seiboth B."/>
            <person name="Shapiro H."/>
            <person name="Sukno S."/>
            <person name="Tamayo-Ramos J.A."/>
            <person name="Tisch D."/>
            <person name="Wiest A."/>
            <person name="Wilkinson H.H."/>
            <person name="Zhang M."/>
            <person name="Coutinho P.M."/>
            <person name="Kenerley C.M."/>
            <person name="Monte E."/>
            <person name="Baker S.E."/>
            <person name="Grigoriev I.V."/>
        </authorList>
    </citation>
    <scope>NUCLEOTIDE SEQUENCE [LARGE SCALE GENOMIC DNA]</scope>
    <source>
        <strain evidence="3">ATCC 20476 / IMI 206040</strain>
    </source>
</reference>
<proteinExistence type="predicted"/>
<protein>
    <submittedName>
        <fullName evidence="2">Uncharacterized protein</fullName>
    </submittedName>
</protein>
<evidence type="ECO:0000313" key="3">
    <source>
        <dbReference type="Proteomes" id="UP000005426"/>
    </source>
</evidence>
<name>G9NMJ8_HYPAI</name>
<dbReference type="KEGG" id="tatv:25779283"/>
<organism evidence="2 3">
    <name type="scientific">Hypocrea atroviridis (strain ATCC 20476 / IMI 206040)</name>
    <name type="common">Trichoderma atroviride</name>
    <dbReference type="NCBI Taxonomy" id="452589"/>
    <lineage>
        <taxon>Eukaryota</taxon>
        <taxon>Fungi</taxon>
        <taxon>Dikarya</taxon>
        <taxon>Ascomycota</taxon>
        <taxon>Pezizomycotina</taxon>
        <taxon>Sordariomycetes</taxon>
        <taxon>Hypocreomycetidae</taxon>
        <taxon>Hypocreales</taxon>
        <taxon>Hypocreaceae</taxon>
        <taxon>Trichoderma</taxon>
    </lineage>
</organism>
<dbReference type="EMBL" id="ABDG02000019">
    <property type="protein sequence ID" value="EHK48128.1"/>
    <property type="molecule type" value="Genomic_DNA"/>
</dbReference>
<evidence type="ECO:0000313" key="2">
    <source>
        <dbReference type="EMBL" id="EHK48128.1"/>
    </source>
</evidence>
<dbReference type="GeneID" id="25779283"/>
<feature type="region of interest" description="Disordered" evidence="1">
    <location>
        <begin position="1"/>
        <end position="41"/>
    </location>
</feature>
<evidence type="ECO:0000256" key="1">
    <source>
        <dbReference type="SAM" id="MobiDB-lite"/>
    </source>
</evidence>
<sequence>MPDTDPANPGRDTSAEAGARDNAGEGSSSAGPVPPVPEEDPMRVPRYLKLNRGLLPSDSSWSNDPNLMNLETYFSRDPEVPSLAESFNLDNLIPIMVKVDYDRGDTYLLTVYKTNNYYLWNETDTAMWAFRKPNKESLELEHVVELVRTETYGGKDLIQQYRSREGSWGQG</sequence>
<comment type="caution">
    <text evidence="2">The sequence shown here is derived from an EMBL/GenBank/DDBJ whole genome shotgun (WGS) entry which is preliminary data.</text>
</comment>
<dbReference type="Proteomes" id="UP000005426">
    <property type="component" value="Unassembled WGS sequence"/>
</dbReference>
<accession>G9NMJ8</accession>